<keyword evidence="2 5" id="KW-0812">Transmembrane</keyword>
<dbReference type="PANTHER" id="PTHR47681">
    <property type="entry name" value="PHOSPHATIDYLINOSITOL N-ACETYLGLUCOSAMINYLTRANSFERASE SUBUNIT P-RELATED"/>
    <property type="match status" value="1"/>
</dbReference>
<sequence>MGTVFIFDPVEKAPGFAEEHGPKPSEVYGFVGAITTVIATVIFSVWAYTPEPWLHYLGITYYPSKTGHRLNRSTKAYASRMETMLLHLVVFLFKKNDRTPRACRAITMAPARDRLTFASSLLALLILRLLATDAAAGLHWARKRSCCSFSFLTYLLPGPIAYAASSCSLRPPAPAWSSRTNSLATGNLSSGPSIPIGSPSSGSIGWIFINVLEGPILEQVLHQPALDRDALSGVRLNHGYWEHRQSMSCLPTATSVIRLKQIPGADPNYKDICFSNAGR</sequence>
<dbReference type="Pfam" id="PF08510">
    <property type="entry name" value="PIG-P"/>
    <property type="match status" value="1"/>
</dbReference>
<keyword evidence="4 5" id="KW-0472">Membrane</keyword>
<name>A0A8N4EVW8_ELAGV</name>
<dbReference type="PANTHER" id="PTHR47681:SF3">
    <property type="entry name" value="PHOSPHATIDYLINOSITOL N-ACETYLGLUCOSAMINYLTRANSFERASE SUBUNIT P-RELATED"/>
    <property type="match status" value="1"/>
</dbReference>
<evidence type="ECO:0000256" key="5">
    <source>
        <dbReference type="SAM" id="Phobius"/>
    </source>
</evidence>
<evidence type="ECO:0000256" key="3">
    <source>
        <dbReference type="ARBA" id="ARBA00022989"/>
    </source>
</evidence>
<dbReference type="AlphaFoldDB" id="A0A8N4EVW8"/>
<feature type="domain" description="PIG-P" evidence="6">
    <location>
        <begin position="25"/>
        <end position="65"/>
    </location>
</feature>
<accession>A0A8N4EVW8</accession>
<dbReference type="GO" id="GO:0016020">
    <property type="term" value="C:membrane"/>
    <property type="evidence" value="ECO:0007669"/>
    <property type="project" value="UniProtKB-SubCell"/>
</dbReference>
<evidence type="ECO:0000259" key="6">
    <source>
        <dbReference type="Pfam" id="PF08510"/>
    </source>
</evidence>
<evidence type="ECO:0000256" key="4">
    <source>
        <dbReference type="ARBA" id="ARBA00023136"/>
    </source>
</evidence>
<gene>
    <name evidence="8" type="primary">LOC105043892</name>
</gene>
<feature type="transmembrane region" description="Helical" evidence="5">
    <location>
        <begin position="27"/>
        <end position="48"/>
    </location>
</feature>
<evidence type="ECO:0000256" key="1">
    <source>
        <dbReference type="ARBA" id="ARBA00004141"/>
    </source>
</evidence>
<dbReference type="OrthoDB" id="690928at2759"/>
<dbReference type="RefSeq" id="XP_029120017.1">
    <property type="nucleotide sequence ID" value="XM_029264184.1"/>
</dbReference>
<dbReference type="InterPro" id="IPR013717">
    <property type="entry name" value="PIG-P"/>
</dbReference>
<evidence type="ECO:0000313" key="7">
    <source>
        <dbReference type="Proteomes" id="UP000504607"/>
    </source>
</evidence>
<protein>
    <submittedName>
        <fullName evidence="8">Uncharacterized protein LOC105043892</fullName>
    </submittedName>
</protein>
<reference evidence="8" key="1">
    <citation type="submission" date="2025-08" db="UniProtKB">
        <authorList>
            <consortium name="RefSeq"/>
        </authorList>
    </citation>
    <scope>IDENTIFICATION</scope>
</reference>
<evidence type="ECO:0000313" key="8">
    <source>
        <dbReference type="RefSeq" id="XP_029120017.1"/>
    </source>
</evidence>
<comment type="subcellular location">
    <subcellularLocation>
        <location evidence="1">Membrane</location>
        <topology evidence="1">Multi-pass membrane protein</topology>
    </subcellularLocation>
</comment>
<keyword evidence="7" id="KW-1185">Reference proteome</keyword>
<organism evidence="7 8">
    <name type="scientific">Elaeis guineensis var. tenera</name>
    <name type="common">Oil palm</name>
    <dbReference type="NCBI Taxonomy" id="51953"/>
    <lineage>
        <taxon>Eukaryota</taxon>
        <taxon>Viridiplantae</taxon>
        <taxon>Streptophyta</taxon>
        <taxon>Embryophyta</taxon>
        <taxon>Tracheophyta</taxon>
        <taxon>Spermatophyta</taxon>
        <taxon>Magnoliopsida</taxon>
        <taxon>Liliopsida</taxon>
        <taxon>Arecaceae</taxon>
        <taxon>Arecoideae</taxon>
        <taxon>Cocoseae</taxon>
        <taxon>Elaeidinae</taxon>
        <taxon>Elaeis</taxon>
    </lineage>
</organism>
<evidence type="ECO:0000256" key="2">
    <source>
        <dbReference type="ARBA" id="ARBA00022692"/>
    </source>
</evidence>
<keyword evidence="3 5" id="KW-1133">Transmembrane helix</keyword>
<dbReference type="Proteomes" id="UP000504607">
    <property type="component" value="Chromosome 4"/>
</dbReference>
<proteinExistence type="predicted"/>